<dbReference type="NCBIfam" id="NF007967">
    <property type="entry name" value="PRK10691.1"/>
    <property type="match status" value="1"/>
</dbReference>
<dbReference type="PANTHER" id="PTHR11820:SF7">
    <property type="entry name" value="ACYLPYRUVASE FAHD1, MITOCHONDRIAL"/>
    <property type="match status" value="1"/>
</dbReference>
<dbReference type="InterPro" id="IPR011234">
    <property type="entry name" value="Fumarylacetoacetase-like_C"/>
</dbReference>
<feature type="domain" description="Fumarylacetoacetase-like C-terminal" evidence="2">
    <location>
        <begin position="18"/>
        <end position="211"/>
    </location>
</feature>
<keyword evidence="1" id="KW-0479">Metal-binding</keyword>
<dbReference type="PANTHER" id="PTHR11820">
    <property type="entry name" value="ACYLPYRUVASE"/>
    <property type="match status" value="1"/>
</dbReference>
<dbReference type="SUPFAM" id="SSF56529">
    <property type="entry name" value="FAH"/>
    <property type="match status" value="1"/>
</dbReference>
<dbReference type="Proteomes" id="UP000009342">
    <property type="component" value="Unassembled WGS sequence"/>
</dbReference>
<dbReference type="Gene3D" id="3.90.850.10">
    <property type="entry name" value="Fumarylacetoacetase-like, C-terminal domain"/>
    <property type="match status" value="1"/>
</dbReference>
<protein>
    <submittedName>
        <fullName evidence="3">FIG094199: Fumarylacetoacetate hydrolase</fullName>
    </submittedName>
</protein>
<organism evidence="3 4">
    <name type="scientific">Cronobacter dublinensis 1210</name>
    <dbReference type="NCBI Taxonomy" id="1208656"/>
    <lineage>
        <taxon>Bacteria</taxon>
        <taxon>Pseudomonadati</taxon>
        <taxon>Pseudomonadota</taxon>
        <taxon>Gammaproteobacteria</taxon>
        <taxon>Enterobacterales</taxon>
        <taxon>Enterobacteriaceae</taxon>
        <taxon>Cronobacter</taxon>
    </lineage>
</organism>
<evidence type="ECO:0000313" key="4">
    <source>
        <dbReference type="Proteomes" id="UP000009342"/>
    </source>
</evidence>
<dbReference type="EMBL" id="CAKZ01000049">
    <property type="protein sequence ID" value="CCJ80207.1"/>
    <property type="molecule type" value="Genomic_DNA"/>
</dbReference>
<accession>A0ABM9Q4C9</accession>
<proteinExistence type="predicted"/>
<evidence type="ECO:0000256" key="1">
    <source>
        <dbReference type="ARBA" id="ARBA00022723"/>
    </source>
</evidence>
<reference evidence="4" key="1">
    <citation type="journal article" date="2012" name="PLoS ONE">
        <title>Comparative analysis of genome sequences covering the seven cronobacter species.</title>
        <authorList>
            <person name="Joseph S."/>
            <person name="Desai P."/>
            <person name="Ji Y."/>
            <person name="Cummings C.A."/>
            <person name="Shih R."/>
            <person name="Degoricija L."/>
            <person name="Rico A."/>
            <person name="Brzoska P."/>
            <person name="Hamby S.E."/>
            <person name="Masood N."/>
            <person name="Hariri S."/>
            <person name="Sonbol H."/>
            <person name="Chuzhanova N."/>
            <person name="McClelland M."/>
            <person name="Furtado M.R."/>
            <person name="Forsythe S.J."/>
        </authorList>
    </citation>
    <scope>NUCLEOTIDE SEQUENCE [LARGE SCALE GENOMIC DNA]</scope>
    <source>
        <strain evidence="4">1210</strain>
    </source>
</reference>
<evidence type="ECO:0000259" key="2">
    <source>
        <dbReference type="Pfam" id="PF01557"/>
    </source>
</evidence>
<dbReference type="InterPro" id="IPR036663">
    <property type="entry name" value="Fumarylacetoacetase_C_sf"/>
</dbReference>
<name>A0ABM9Q4C9_9ENTR</name>
<sequence>MYQHHHWQGELLDYPVSKVVCVGSNYAKHIQEMGSATPQEPVLFIKPETALCDLRQPLALPQGLGSVHHEVELAVLIGATLRQASEEHVAQAIAGYGVALDLTLRDVQSNLKKPGSRGKKRKRFDNACPISGFIPAAEFSGDPQNTPLSLHINGEVRQSGNTADMIHKIVPLIAYMSRFFTLRAGDVILTGTPEGVGPLNSGDALEIRVGDHTLNTRVL</sequence>
<comment type="caution">
    <text evidence="3">The sequence shown here is derived from an EMBL/GenBank/DDBJ whole genome shotgun (WGS) entry which is preliminary data.</text>
</comment>
<evidence type="ECO:0000313" key="3">
    <source>
        <dbReference type="EMBL" id="CCJ80207.1"/>
    </source>
</evidence>
<dbReference type="GO" id="GO:0016787">
    <property type="term" value="F:hydrolase activity"/>
    <property type="evidence" value="ECO:0007669"/>
    <property type="project" value="UniProtKB-KW"/>
</dbReference>
<keyword evidence="3" id="KW-0378">Hydrolase</keyword>
<dbReference type="Pfam" id="PF01557">
    <property type="entry name" value="FAA_hydrolase"/>
    <property type="match status" value="1"/>
</dbReference>
<gene>
    <name evidence="3" type="ORF">BN134_917</name>
</gene>
<keyword evidence="4" id="KW-1185">Reference proteome</keyword>